<name>A0A2A9HHI0_TEPT2</name>
<dbReference type="Proteomes" id="UP000223071">
    <property type="component" value="Unassembled WGS sequence"/>
</dbReference>
<accession>A0A2A9HHI0</accession>
<dbReference type="EMBL" id="PDJQ01000001">
    <property type="protein sequence ID" value="PFG74601.1"/>
    <property type="molecule type" value="Genomic_DNA"/>
</dbReference>
<dbReference type="Gene3D" id="2.30.110.10">
    <property type="entry name" value="Electron Transport, Fmn-binding Protein, Chain A"/>
    <property type="match status" value="1"/>
</dbReference>
<dbReference type="SMART" id="SM00903">
    <property type="entry name" value="Flavin_Reduct"/>
    <property type="match status" value="1"/>
</dbReference>
<protein>
    <submittedName>
        <fullName evidence="4">Flavin reductase (NADH)</fullName>
    </submittedName>
</protein>
<evidence type="ECO:0000259" key="3">
    <source>
        <dbReference type="SMART" id="SM00903"/>
    </source>
</evidence>
<dbReference type="AlphaFoldDB" id="A0A2A9HHI0"/>
<dbReference type="GO" id="GO:0010181">
    <property type="term" value="F:FMN binding"/>
    <property type="evidence" value="ECO:0007669"/>
    <property type="project" value="InterPro"/>
</dbReference>
<dbReference type="SUPFAM" id="SSF50475">
    <property type="entry name" value="FMN-binding split barrel"/>
    <property type="match status" value="1"/>
</dbReference>
<evidence type="ECO:0000256" key="2">
    <source>
        <dbReference type="ARBA" id="ARBA00023002"/>
    </source>
</evidence>
<dbReference type="PANTHER" id="PTHR30466:SF11">
    <property type="entry name" value="FLAVIN-DEPENDENT MONOOXYGENASE, REDUCTASE SUBUNIT HSAB"/>
    <property type="match status" value="1"/>
</dbReference>
<proteinExistence type="inferred from homology"/>
<evidence type="ECO:0000313" key="5">
    <source>
        <dbReference type="Proteomes" id="UP000223071"/>
    </source>
</evidence>
<evidence type="ECO:0000256" key="1">
    <source>
        <dbReference type="ARBA" id="ARBA00008898"/>
    </source>
</evidence>
<dbReference type="InterPro" id="IPR002563">
    <property type="entry name" value="Flavin_Rdtase-like_dom"/>
</dbReference>
<dbReference type="GO" id="GO:0042602">
    <property type="term" value="F:riboflavin reductase (NADPH) activity"/>
    <property type="evidence" value="ECO:0007669"/>
    <property type="project" value="TreeGrafter"/>
</dbReference>
<organism evidence="4 5">
    <name type="scientific">Tepidiforma thermophila (strain KCTC 52669 / CGMCC 1.13589 / G233)</name>
    <dbReference type="NCBI Taxonomy" id="2761530"/>
    <lineage>
        <taxon>Bacteria</taxon>
        <taxon>Bacillati</taxon>
        <taxon>Chloroflexota</taxon>
        <taxon>Tepidiformia</taxon>
        <taxon>Tepidiformales</taxon>
        <taxon>Tepidiformaceae</taxon>
        <taxon>Tepidiforma</taxon>
    </lineage>
</organism>
<sequence>MSATLSLDDFKGALGSWASGVTIVTTELNGLVYGITVSSFSSLSVDPVLVLVSLADTNHLPRMIRESGRFAISILSAGQENVSKYFATSGREPAPAFDPSIPTETWLTGCPLIPGAIAQIDCELHQALPGGDHTIVIGRVVGARFDPERSPLIYFRRAYRSLAEG</sequence>
<dbReference type="Pfam" id="PF01613">
    <property type="entry name" value="Flavin_Reduct"/>
    <property type="match status" value="1"/>
</dbReference>
<feature type="domain" description="Flavin reductase like" evidence="3">
    <location>
        <begin position="14"/>
        <end position="161"/>
    </location>
</feature>
<gene>
    <name evidence="4" type="ORF">A9A59_1838</name>
</gene>
<dbReference type="InterPro" id="IPR012349">
    <property type="entry name" value="Split_barrel_FMN-bd"/>
</dbReference>
<comment type="caution">
    <text evidence="4">The sequence shown here is derived from an EMBL/GenBank/DDBJ whole genome shotgun (WGS) entry which is preliminary data.</text>
</comment>
<dbReference type="InterPro" id="IPR050268">
    <property type="entry name" value="NADH-dep_flavin_reductase"/>
</dbReference>
<dbReference type="PANTHER" id="PTHR30466">
    <property type="entry name" value="FLAVIN REDUCTASE"/>
    <property type="match status" value="1"/>
</dbReference>
<keyword evidence="5" id="KW-1185">Reference proteome</keyword>
<dbReference type="RefSeq" id="WP_098503978.1">
    <property type="nucleotide sequence ID" value="NZ_PDJQ01000001.1"/>
</dbReference>
<evidence type="ECO:0000313" key="4">
    <source>
        <dbReference type="EMBL" id="PFG74601.1"/>
    </source>
</evidence>
<reference evidence="4 5" key="1">
    <citation type="submission" date="2017-09" db="EMBL/GenBank/DDBJ databases">
        <title>Sequencing the genomes of two abundant thermophiles in Great Basin hot springs: Thermocrinis jamiesonii and novel Chloroflexi Thermoflexus hugenholtzii.</title>
        <authorList>
            <person name="Hedlund B."/>
        </authorList>
    </citation>
    <scope>NUCLEOTIDE SEQUENCE [LARGE SCALE GENOMIC DNA]</scope>
    <source>
        <strain evidence="4 5">G233</strain>
    </source>
</reference>
<keyword evidence="2" id="KW-0560">Oxidoreductase</keyword>
<comment type="similarity">
    <text evidence="1">Belongs to the non-flavoprotein flavin reductase family.</text>
</comment>